<evidence type="ECO:0000313" key="2">
    <source>
        <dbReference type="Proteomes" id="UP000249340"/>
    </source>
</evidence>
<dbReference type="SUPFAM" id="SSF51905">
    <property type="entry name" value="FAD/NAD(P)-binding domain"/>
    <property type="match status" value="1"/>
</dbReference>
<dbReference type="Proteomes" id="UP000249340">
    <property type="component" value="Chromosome"/>
</dbReference>
<keyword evidence="2" id="KW-1185">Reference proteome</keyword>
<dbReference type="OrthoDB" id="24355at2"/>
<organism evidence="1 2">
    <name type="scientific">Peterkaempfera bronchialis</name>
    <dbReference type="NCBI Taxonomy" id="2126346"/>
    <lineage>
        <taxon>Bacteria</taxon>
        <taxon>Bacillati</taxon>
        <taxon>Actinomycetota</taxon>
        <taxon>Actinomycetes</taxon>
        <taxon>Kitasatosporales</taxon>
        <taxon>Streptomycetaceae</taxon>
        <taxon>Peterkaempfera</taxon>
    </lineage>
</organism>
<proteinExistence type="predicted"/>
<name>A0A345SS67_9ACTN</name>
<dbReference type="KEGG" id="stri:C7M71_002885"/>
<evidence type="ECO:0000313" key="1">
    <source>
        <dbReference type="EMBL" id="AXI76572.1"/>
    </source>
</evidence>
<protein>
    <submittedName>
        <fullName evidence="1">Lycopene cyclase</fullName>
    </submittedName>
</protein>
<dbReference type="EMBL" id="CP031264">
    <property type="protein sequence ID" value="AXI76572.1"/>
    <property type="molecule type" value="Genomic_DNA"/>
</dbReference>
<dbReference type="InterPro" id="IPR036188">
    <property type="entry name" value="FAD/NAD-bd_sf"/>
</dbReference>
<accession>A0A345SS67</accession>
<dbReference type="AlphaFoldDB" id="A0A345SS67"/>
<sequence length="396" mass="42789">MEDAEVVIIGAGAAGLSLARRLAATRPAGPVVLLEPPDGPLRSPVRTWCWWEAADGGEYDAAVRASWDRIAVHGPAGERVEAPLAPLRYKMLRSDDFETLVAGELAGHPAVHRLPGAVTAVHDGPRAAEVVADTPGGVLRLRARWVFDSRPPRELPPARTRLLQHFRGWFVRTAEAAFDPAVALLMDFRVPQPSGGLAFGYVLPTGPRGALVEYTRFSADLLGRDAYDAALDRYVREVLGLGRFRTTGTEQGAIPMTDGAFPRRVGARVFRIGTAGGATRPATGYTFSAIQRQSRGIAQAYAAGRVPVPPPPHRRRHLTMDAALLRALDRGRLDGAAYFTGLFRSHPPGRLLRFLDGGSTLREEAMVGLRGPVVPMALSCAELPLLRRRPRVGRPG</sequence>
<dbReference type="Pfam" id="PF05834">
    <property type="entry name" value="Lycopene_cycl"/>
    <property type="match status" value="1"/>
</dbReference>
<dbReference type="RefSeq" id="WP_111489720.1">
    <property type="nucleotide sequence ID" value="NZ_CP031264.1"/>
</dbReference>
<reference evidence="2" key="1">
    <citation type="submission" date="2018-07" db="EMBL/GenBank/DDBJ databases">
        <title>Streptacidiphilus bronchialis DSM 106435 chromosome.</title>
        <authorList>
            <person name="Batra D."/>
            <person name="Gulvik C.A."/>
        </authorList>
    </citation>
    <scope>NUCLEOTIDE SEQUENCE [LARGE SCALE GENOMIC DNA]</scope>
    <source>
        <strain evidence="2">DSM 106435</strain>
    </source>
</reference>
<dbReference type="Gene3D" id="3.50.50.60">
    <property type="entry name" value="FAD/NAD(P)-binding domain"/>
    <property type="match status" value="1"/>
</dbReference>
<gene>
    <name evidence="1" type="ORF">C7M71_002885</name>
</gene>